<gene>
    <name evidence="2" type="ORF">V2S66_03360</name>
</gene>
<sequence length="352" mass="36314">MAIPEGVPRRTVTTGLPYISPGGSPARGRLVFSGPDLVTVGGLDLLLGGGEPMYLTEGIGTIDLVPSDVEGMSPSGWPYQVDAIFADGTPGWTRYVQVTSGTGALQLSEVLTPDPSTPNYVPVKGDPGPPGAAGQDGQPGPRGAAGEDGQPGSAGAAGASAYDIWLGLGHSGTQADFIASLKGPKGDPGAGGGGGVRPIIYADDLNAGIIVLTAAADWTPVIGTVPVRRVIENVGVGDVLDLRSAFLRIGTVFFLDARFNVDGAAGRYLSSIDDGLNLPGPEGYAPWYNQLSFKEATGSRTLVVKEEDIAADGSVTIEMVYQGSGITDTSQHIYFGNGYQGYFDVWHWPFGS</sequence>
<evidence type="ECO:0000313" key="2">
    <source>
        <dbReference type="EMBL" id="MEE4541006.1"/>
    </source>
</evidence>
<keyword evidence="3" id="KW-1185">Reference proteome</keyword>
<accession>A0ABU7P5C7</accession>
<evidence type="ECO:0000256" key="1">
    <source>
        <dbReference type="SAM" id="MobiDB-lite"/>
    </source>
</evidence>
<dbReference type="RefSeq" id="WP_330792901.1">
    <property type="nucleotide sequence ID" value="NZ_JAZEWV010000002.1"/>
</dbReference>
<name>A0ABU7P5C7_9ACTN</name>
<evidence type="ECO:0000313" key="3">
    <source>
        <dbReference type="Proteomes" id="UP001344658"/>
    </source>
</evidence>
<dbReference type="EMBL" id="JAZEWV010000002">
    <property type="protein sequence ID" value="MEE4541006.1"/>
    <property type="molecule type" value="Genomic_DNA"/>
</dbReference>
<reference evidence="2 3" key="1">
    <citation type="submission" date="2023-12" db="EMBL/GenBank/DDBJ databases">
        <title>Streptomyces sp. V4-01.</title>
        <authorList>
            <person name="Somphong A."/>
            <person name="Phongsopitanun W."/>
        </authorList>
    </citation>
    <scope>NUCLEOTIDE SEQUENCE [LARGE SCALE GENOMIC DNA]</scope>
    <source>
        <strain evidence="2 3">V4-01</strain>
    </source>
</reference>
<comment type="caution">
    <text evidence="2">The sequence shown here is derived from an EMBL/GenBank/DDBJ whole genome shotgun (WGS) entry which is preliminary data.</text>
</comment>
<dbReference type="Proteomes" id="UP001344658">
    <property type="component" value="Unassembled WGS sequence"/>
</dbReference>
<feature type="region of interest" description="Disordered" evidence="1">
    <location>
        <begin position="109"/>
        <end position="156"/>
    </location>
</feature>
<protein>
    <submittedName>
        <fullName evidence="2">Collagen-like protein</fullName>
    </submittedName>
</protein>
<proteinExistence type="predicted"/>
<feature type="compositionally biased region" description="Low complexity" evidence="1">
    <location>
        <begin position="132"/>
        <end position="144"/>
    </location>
</feature>
<organism evidence="2 3">
    <name type="scientific">Actinacidiphila polyblastidii</name>
    <dbReference type="NCBI Taxonomy" id="3110430"/>
    <lineage>
        <taxon>Bacteria</taxon>
        <taxon>Bacillati</taxon>
        <taxon>Actinomycetota</taxon>
        <taxon>Actinomycetes</taxon>
        <taxon>Kitasatosporales</taxon>
        <taxon>Streptomycetaceae</taxon>
        <taxon>Actinacidiphila</taxon>
    </lineage>
</organism>